<dbReference type="NCBIfam" id="TIGR00449">
    <property type="entry name" value="tgt_general"/>
    <property type="match status" value="1"/>
</dbReference>
<keyword evidence="4" id="KW-0808">Transferase</keyword>
<keyword evidence="5" id="KW-1185">Reference proteome</keyword>
<protein>
    <submittedName>
        <fullName evidence="4">tRNA guanosine(34) transglycosylase Tgt</fullName>
        <ecNumber evidence="4">2.4.2.-</ecNumber>
    </submittedName>
</protein>
<proteinExistence type="predicted"/>
<dbReference type="SUPFAM" id="SSF51713">
    <property type="entry name" value="tRNA-guanine transglycosylase"/>
    <property type="match status" value="1"/>
</dbReference>
<feature type="domain" description="tRNA-guanine(15) transglycosylase-like" evidence="3">
    <location>
        <begin position="55"/>
        <end position="423"/>
    </location>
</feature>
<evidence type="ECO:0000256" key="2">
    <source>
        <dbReference type="ARBA" id="ARBA00022785"/>
    </source>
</evidence>
<sequence>MAEIAELRTQNAELAAELAELRTGYRAIAGHTRLRAVGASDPVSFRVEAQGPGAARIGRVSTPHGEIATPAYLPVATRGAVAGITPEVLAGLGVQALTVDLHELYLQPGTAVIEGAGGIGKAMAWTAPTLGDTGITAVAAAKKTRVTEEGIAFRSRLDGGAHRWDPEEAVRVAHRIGVDIAFALADPVPATAPRAQLQAGVDRSQRWAARALVEHSWQTADRGDRQSLWAVVTGGADAGLRRAAARGLRRLSEQDVQAGGLGFGGYRIDGIGSASAQSLQLRAAVEELDRERPRHLPAIATPSDLFAAIEAGIDVIDGTAPAEAAAQGRVYTRDGIVDVTDSSLRTDFRPLDPGAERHGPANPADDFTRAYVHHLFAANEGLAVTLCTLHNEHFFVSLAAEARRALADGRYPAFTESFLRRFAKV</sequence>
<keyword evidence="1" id="KW-0819">tRNA processing</keyword>
<evidence type="ECO:0000313" key="5">
    <source>
        <dbReference type="Proteomes" id="UP001178281"/>
    </source>
</evidence>
<dbReference type="AlphaFoldDB" id="A0AA90NEA4"/>
<evidence type="ECO:0000256" key="1">
    <source>
        <dbReference type="ARBA" id="ARBA00022694"/>
    </source>
</evidence>
<reference evidence="4" key="1">
    <citation type="submission" date="2023-08" db="EMBL/GenBank/DDBJ databases">
        <title>The draft genome of Tsukamurella strandjordii strain 050030.</title>
        <authorList>
            <person name="Zhao F."/>
            <person name="Feng Y."/>
            <person name="Zong Z."/>
        </authorList>
    </citation>
    <scope>NUCLEOTIDE SEQUENCE</scope>
    <source>
        <strain evidence="4">050030</strain>
    </source>
</reference>
<dbReference type="EMBL" id="JAUTIX010000001">
    <property type="protein sequence ID" value="MDP0396881.1"/>
    <property type="molecule type" value="Genomic_DNA"/>
</dbReference>
<dbReference type="GO" id="GO:0016757">
    <property type="term" value="F:glycosyltransferase activity"/>
    <property type="evidence" value="ECO:0007669"/>
    <property type="project" value="UniProtKB-KW"/>
</dbReference>
<evidence type="ECO:0000259" key="3">
    <source>
        <dbReference type="Pfam" id="PF01702"/>
    </source>
</evidence>
<dbReference type="Pfam" id="PF01702">
    <property type="entry name" value="TGT"/>
    <property type="match status" value="1"/>
</dbReference>
<name>A0AA90NEA4_9ACTN</name>
<dbReference type="GO" id="GO:0008616">
    <property type="term" value="P:tRNA queuosine(34) biosynthetic process"/>
    <property type="evidence" value="ECO:0007669"/>
    <property type="project" value="UniProtKB-KW"/>
</dbReference>
<dbReference type="GO" id="GO:0005829">
    <property type="term" value="C:cytosol"/>
    <property type="evidence" value="ECO:0007669"/>
    <property type="project" value="TreeGrafter"/>
</dbReference>
<dbReference type="EC" id="2.4.2.-" evidence="4"/>
<dbReference type="Proteomes" id="UP001178281">
    <property type="component" value="Unassembled WGS sequence"/>
</dbReference>
<dbReference type="InterPro" id="IPR050076">
    <property type="entry name" value="ArchSynthase1/Queuine_TRR"/>
</dbReference>
<accession>A0AA90NEA4</accession>
<gene>
    <name evidence="4" type="ORF">Q7X28_02975</name>
</gene>
<keyword evidence="4" id="KW-0328">Glycosyltransferase</keyword>
<dbReference type="PANTHER" id="PTHR46499:SF1">
    <property type="entry name" value="QUEUINE TRNA-RIBOSYLTRANSFERASE"/>
    <property type="match status" value="1"/>
</dbReference>
<dbReference type="PANTHER" id="PTHR46499">
    <property type="entry name" value="QUEUINE TRNA-RIBOSYLTRANSFERASE"/>
    <property type="match status" value="1"/>
</dbReference>
<evidence type="ECO:0000313" key="4">
    <source>
        <dbReference type="EMBL" id="MDP0396881.1"/>
    </source>
</evidence>
<keyword evidence="2" id="KW-0671">Queuosine biosynthesis</keyword>
<dbReference type="RefSeq" id="WP_305110409.1">
    <property type="nucleotide sequence ID" value="NZ_JAUTIX010000001.1"/>
</dbReference>
<dbReference type="InterPro" id="IPR036511">
    <property type="entry name" value="TGT-like_sf"/>
</dbReference>
<dbReference type="Gene3D" id="3.20.20.105">
    <property type="entry name" value="Queuine tRNA-ribosyltransferase-like"/>
    <property type="match status" value="1"/>
</dbReference>
<comment type="caution">
    <text evidence="4">The sequence shown here is derived from an EMBL/GenBank/DDBJ whole genome shotgun (WGS) entry which is preliminary data.</text>
</comment>
<organism evidence="4 5">
    <name type="scientific">Tsukamurella strandjordii</name>
    <dbReference type="NCBI Taxonomy" id="147577"/>
    <lineage>
        <taxon>Bacteria</taxon>
        <taxon>Bacillati</taxon>
        <taxon>Actinomycetota</taxon>
        <taxon>Actinomycetes</taxon>
        <taxon>Mycobacteriales</taxon>
        <taxon>Tsukamurellaceae</taxon>
        <taxon>Tsukamurella</taxon>
    </lineage>
</organism>
<dbReference type="InterPro" id="IPR002616">
    <property type="entry name" value="tRNA_ribo_trans-like"/>
</dbReference>